<evidence type="ECO:0000259" key="3">
    <source>
        <dbReference type="PROSITE" id="PS51319"/>
    </source>
</evidence>
<accession>A0A699SY49</accession>
<feature type="non-terminal residue" evidence="4">
    <location>
        <position position="1"/>
    </location>
</feature>
<comment type="subcellular location">
    <subcellularLocation>
        <location evidence="1">Nucleus</location>
    </subcellularLocation>
</comment>
<evidence type="ECO:0000256" key="2">
    <source>
        <dbReference type="SAM" id="MobiDB-lite"/>
    </source>
</evidence>
<dbReference type="InterPro" id="IPR017923">
    <property type="entry name" value="TFIIS_N"/>
</dbReference>
<dbReference type="GO" id="GO:0003746">
    <property type="term" value="F:translation elongation factor activity"/>
    <property type="evidence" value="ECO:0007669"/>
    <property type="project" value="UniProtKB-KW"/>
</dbReference>
<feature type="domain" description="TFIIS N-terminal" evidence="3">
    <location>
        <begin position="1"/>
        <end position="24"/>
    </location>
</feature>
<evidence type="ECO:0000313" key="4">
    <source>
        <dbReference type="EMBL" id="GFD03075.1"/>
    </source>
</evidence>
<keyword evidence="4" id="KW-0648">Protein biosynthesis</keyword>
<protein>
    <submittedName>
        <fullName evidence="4">Transcription elongation factor, TFIIS/CRSP70</fullName>
    </submittedName>
</protein>
<keyword evidence="4" id="KW-0251">Elongation factor</keyword>
<feature type="region of interest" description="Disordered" evidence="2">
    <location>
        <begin position="58"/>
        <end position="98"/>
    </location>
</feature>
<organism evidence="4">
    <name type="scientific">Tanacetum cinerariifolium</name>
    <name type="common">Dalmatian daisy</name>
    <name type="synonym">Chrysanthemum cinerariifolium</name>
    <dbReference type="NCBI Taxonomy" id="118510"/>
    <lineage>
        <taxon>Eukaryota</taxon>
        <taxon>Viridiplantae</taxon>
        <taxon>Streptophyta</taxon>
        <taxon>Embryophyta</taxon>
        <taxon>Tracheophyta</taxon>
        <taxon>Spermatophyta</taxon>
        <taxon>Magnoliopsida</taxon>
        <taxon>eudicotyledons</taxon>
        <taxon>Gunneridae</taxon>
        <taxon>Pentapetalae</taxon>
        <taxon>asterids</taxon>
        <taxon>campanulids</taxon>
        <taxon>Asterales</taxon>
        <taxon>Asteraceae</taxon>
        <taxon>Asteroideae</taxon>
        <taxon>Anthemideae</taxon>
        <taxon>Anthemidinae</taxon>
        <taxon>Tanacetum</taxon>
    </lineage>
</organism>
<dbReference type="EMBL" id="BKCJ011202442">
    <property type="protein sequence ID" value="GFD03075.1"/>
    <property type="molecule type" value="Genomic_DNA"/>
</dbReference>
<evidence type="ECO:0000256" key="1">
    <source>
        <dbReference type="PROSITE-ProRule" id="PRU00649"/>
    </source>
</evidence>
<dbReference type="PROSITE" id="PS51319">
    <property type="entry name" value="TFIIS_N"/>
    <property type="match status" value="1"/>
</dbReference>
<name>A0A699SY49_TANCI</name>
<feature type="compositionally biased region" description="Basic and acidic residues" evidence="2">
    <location>
        <begin position="59"/>
        <end position="69"/>
    </location>
</feature>
<dbReference type="AlphaFoldDB" id="A0A699SY49"/>
<gene>
    <name evidence="4" type="ORF">Tci_875044</name>
</gene>
<keyword evidence="1" id="KW-0539">Nucleus</keyword>
<reference evidence="4" key="1">
    <citation type="journal article" date="2019" name="Sci. Rep.">
        <title>Draft genome of Tanacetum cinerariifolium, the natural source of mosquito coil.</title>
        <authorList>
            <person name="Yamashiro T."/>
            <person name="Shiraishi A."/>
            <person name="Satake H."/>
            <person name="Nakayama K."/>
        </authorList>
    </citation>
    <scope>NUCLEOTIDE SEQUENCE</scope>
</reference>
<feature type="non-terminal residue" evidence="4">
    <location>
        <position position="110"/>
    </location>
</feature>
<sequence>HESKDVKQIAKMMIRDWKRMVDEHLDGDGKKSVVVLEEEECDNEGVAEVSRTTGLVNKCKSEDESKSESRSVLLESSRKQRKLNRNMKLQTDQQRKKAMNVEVATLKNQK</sequence>
<comment type="caution">
    <text evidence="4">The sequence shown here is derived from an EMBL/GenBank/DDBJ whole genome shotgun (WGS) entry which is preliminary data.</text>
</comment>
<proteinExistence type="predicted"/>
<dbReference type="GO" id="GO:0005634">
    <property type="term" value="C:nucleus"/>
    <property type="evidence" value="ECO:0007669"/>
    <property type="project" value="UniProtKB-SubCell"/>
</dbReference>